<keyword evidence="5 6" id="KW-0961">Cell wall biogenesis/degradation</keyword>
<accession>A0A2M8NZI0</accession>
<dbReference type="SUPFAM" id="SSF141523">
    <property type="entry name" value="L,D-transpeptidase catalytic domain-like"/>
    <property type="match status" value="1"/>
</dbReference>
<evidence type="ECO:0000256" key="5">
    <source>
        <dbReference type="ARBA" id="ARBA00023316"/>
    </source>
</evidence>
<comment type="caution">
    <text evidence="10">The sequence shown here is derived from an EMBL/GenBank/DDBJ whole genome shotgun (WGS) entry which is preliminary data.</text>
</comment>
<gene>
    <name evidence="10" type="ORF">CUN51_06895</name>
</gene>
<dbReference type="Pfam" id="PF12229">
    <property type="entry name" value="PG_binding_4"/>
    <property type="match status" value="1"/>
</dbReference>
<dbReference type="CDD" id="cd16913">
    <property type="entry name" value="YkuD_like"/>
    <property type="match status" value="1"/>
</dbReference>
<dbReference type="CDD" id="cd00118">
    <property type="entry name" value="LysM"/>
    <property type="match status" value="1"/>
</dbReference>
<evidence type="ECO:0000256" key="4">
    <source>
        <dbReference type="ARBA" id="ARBA00022984"/>
    </source>
</evidence>
<dbReference type="PROSITE" id="PS52029">
    <property type="entry name" value="LD_TPASE"/>
    <property type="match status" value="1"/>
</dbReference>
<evidence type="ECO:0000256" key="1">
    <source>
        <dbReference type="ARBA" id="ARBA00004752"/>
    </source>
</evidence>
<dbReference type="GO" id="GO:0016740">
    <property type="term" value="F:transferase activity"/>
    <property type="evidence" value="ECO:0007669"/>
    <property type="project" value="UniProtKB-KW"/>
</dbReference>
<dbReference type="GO" id="GO:0008360">
    <property type="term" value="P:regulation of cell shape"/>
    <property type="evidence" value="ECO:0007669"/>
    <property type="project" value="UniProtKB-UniRule"/>
</dbReference>
<keyword evidence="4 6" id="KW-0573">Peptidoglycan synthesis</keyword>
<feature type="domain" description="L,D-TPase catalytic" evidence="9">
    <location>
        <begin position="386"/>
        <end position="509"/>
    </location>
</feature>
<feature type="active site" description="Proton donor/acceptor" evidence="6">
    <location>
        <position position="461"/>
    </location>
</feature>
<reference evidence="10 11" key="1">
    <citation type="submission" date="2017-11" db="EMBL/GenBank/DDBJ databases">
        <title>Evolution of Phototrophy in the Chloroflexi Phylum Driven by Horizontal Gene Transfer.</title>
        <authorList>
            <person name="Ward L.M."/>
            <person name="Hemp J."/>
            <person name="Shih P.M."/>
            <person name="Mcglynn S.E."/>
            <person name="Fischer W."/>
        </authorList>
    </citation>
    <scope>NUCLEOTIDE SEQUENCE [LARGE SCALE GENOMIC DNA]</scope>
    <source>
        <strain evidence="10">CP2_2F</strain>
    </source>
</reference>
<dbReference type="PANTHER" id="PTHR30582:SF2">
    <property type="entry name" value="L,D-TRANSPEPTIDASE YCIB-RELATED"/>
    <property type="match status" value="1"/>
</dbReference>
<dbReference type="InterPro" id="IPR022029">
    <property type="entry name" value="YoaR-like_PG-bd"/>
</dbReference>
<dbReference type="Pfam" id="PF03734">
    <property type="entry name" value="YkuD"/>
    <property type="match status" value="1"/>
</dbReference>
<evidence type="ECO:0000256" key="3">
    <source>
        <dbReference type="ARBA" id="ARBA00022960"/>
    </source>
</evidence>
<dbReference type="InterPro" id="IPR005490">
    <property type="entry name" value="LD_TPept_cat_dom"/>
</dbReference>
<dbReference type="UniPathway" id="UPA00219"/>
<dbReference type="GO" id="GO:0071555">
    <property type="term" value="P:cell wall organization"/>
    <property type="evidence" value="ECO:0007669"/>
    <property type="project" value="UniProtKB-UniRule"/>
</dbReference>
<sequence length="510" mass="55474">MQRLYSAPIPRRLAKPQTQGMRLKPVTLLLLGAGVAALLIVMSVVALLLGLAVVLSSERVLPAVRIGGVPVGGMSEAEAAVALRAAWQVITLRDGERVWGVQAEQLGMALDVDATVQRALRYGRQEGSALLGLFGTVDLQPIFRIDPSRATQGLAGLAALVDLPPRNATIRAEGNALIAVPPVFGRALQLGETLSRLAAPDELADGYLDLVMREVPPEVTDAAPLLARAAALLSAPLRLTLYNPVTDRSLTWAIPSDVWRNWLVTDNAESGVVFSLARAPLEAYLSELSAGLGDAQYIKVAEVTAALQSALQQERTEAWARLYNAPTQYTVRAGDTLGSIAWRHGMQMFRIQRANPNVNLEALRVGQVITIPSKDELLPLPIVPNKRIVISITRQRMWVYENGQLKWDWAASTGISSSPTQHGVYQVLSHEGTAYASNWNLYMPYFLSIYEAVPGFYNGIHGFPRRGGAQVIWENALGRPVTYGCILISITNARLLYDWAEDGVVVEIQP</sequence>
<evidence type="ECO:0000313" key="10">
    <source>
        <dbReference type="EMBL" id="PJF30705.1"/>
    </source>
</evidence>
<keyword evidence="2" id="KW-0808">Transferase</keyword>
<dbReference type="SUPFAM" id="SSF54106">
    <property type="entry name" value="LysM domain"/>
    <property type="match status" value="1"/>
</dbReference>
<dbReference type="AlphaFoldDB" id="A0A2M8NZI0"/>
<dbReference type="PANTHER" id="PTHR30582">
    <property type="entry name" value="L,D-TRANSPEPTIDASE"/>
    <property type="match status" value="1"/>
</dbReference>
<proteinExistence type="predicted"/>
<feature type="active site" description="Nucleophile" evidence="6">
    <location>
        <position position="485"/>
    </location>
</feature>
<evidence type="ECO:0000256" key="6">
    <source>
        <dbReference type="PROSITE-ProRule" id="PRU01373"/>
    </source>
</evidence>
<evidence type="ECO:0000259" key="9">
    <source>
        <dbReference type="PROSITE" id="PS52029"/>
    </source>
</evidence>
<dbReference type="InterPro" id="IPR018392">
    <property type="entry name" value="LysM"/>
</dbReference>
<keyword evidence="7" id="KW-1133">Transmembrane helix</keyword>
<dbReference type="EMBL" id="PGTK01000007">
    <property type="protein sequence ID" value="PJF30705.1"/>
    <property type="molecule type" value="Genomic_DNA"/>
</dbReference>
<evidence type="ECO:0000256" key="7">
    <source>
        <dbReference type="SAM" id="Phobius"/>
    </source>
</evidence>
<dbReference type="Gene3D" id="3.10.350.10">
    <property type="entry name" value="LysM domain"/>
    <property type="match status" value="1"/>
</dbReference>
<dbReference type="Pfam" id="PF01476">
    <property type="entry name" value="LysM"/>
    <property type="match status" value="1"/>
</dbReference>
<dbReference type="InterPro" id="IPR036779">
    <property type="entry name" value="LysM_dom_sf"/>
</dbReference>
<dbReference type="InterPro" id="IPR038063">
    <property type="entry name" value="Transpep_catalytic_dom"/>
</dbReference>
<dbReference type="Proteomes" id="UP000228921">
    <property type="component" value="Unassembled WGS sequence"/>
</dbReference>
<evidence type="ECO:0000259" key="8">
    <source>
        <dbReference type="PROSITE" id="PS51782"/>
    </source>
</evidence>
<comment type="pathway">
    <text evidence="1 6">Cell wall biogenesis; peptidoglycan biosynthesis.</text>
</comment>
<protein>
    <submittedName>
        <fullName evidence="10">Uncharacterized protein</fullName>
    </submittedName>
</protein>
<dbReference type="PROSITE" id="PS51782">
    <property type="entry name" value="LYSM"/>
    <property type="match status" value="1"/>
</dbReference>
<dbReference type="SMART" id="SM00257">
    <property type="entry name" value="LysM"/>
    <property type="match status" value="1"/>
</dbReference>
<feature type="domain" description="LysM" evidence="8">
    <location>
        <begin position="327"/>
        <end position="371"/>
    </location>
</feature>
<dbReference type="InterPro" id="IPR050979">
    <property type="entry name" value="LD-transpeptidase"/>
</dbReference>
<feature type="transmembrane region" description="Helical" evidence="7">
    <location>
        <begin position="28"/>
        <end position="55"/>
    </location>
</feature>
<dbReference type="Gene3D" id="2.40.440.10">
    <property type="entry name" value="L,D-transpeptidase catalytic domain-like"/>
    <property type="match status" value="1"/>
</dbReference>
<evidence type="ECO:0000313" key="11">
    <source>
        <dbReference type="Proteomes" id="UP000228921"/>
    </source>
</evidence>
<keyword evidence="7" id="KW-0472">Membrane</keyword>
<name>A0A2M8NZI0_9CHLR</name>
<organism evidence="10 11">
    <name type="scientific">Candidatus Thermofonsia Clade 1 bacterium</name>
    <dbReference type="NCBI Taxonomy" id="2364210"/>
    <lineage>
        <taxon>Bacteria</taxon>
        <taxon>Bacillati</taxon>
        <taxon>Chloroflexota</taxon>
        <taxon>Candidatus Thermofontia</taxon>
        <taxon>Candidatus Thermofonsia Clade 1</taxon>
    </lineage>
</organism>
<dbReference type="GO" id="GO:0005576">
    <property type="term" value="C:extracellular region"/>
    <property type="evidence" value="ECO:0007669"/>
    <property type="project" value="TreeGrafter"/>
</dbReference>
<keyword evidence="7" id="KW-0812">Transmembrane</keyword>
<dbReference type="GO" id="GO:0018104">
    <property type="term" value="P:peptidoglycan-protein cross-linking"/>
    <property type="evidence" value="ECO:0007669"/>
    <property type="project" value="TreeGrafter"/>
</dbReference>
<dbReference type="GO" id="GO:0071972">
    <property type="term" value="F:peptidoglycan L,D-transpeptidase activity"/>
    <property type="evidence" value="ECO:0007669"/>
    <property type="project" value="TreeGrafter"/>
</dbReference>
<keyword evidence="3 6" id="KW-0133">Cell shape</keyword>
<evidence type="ECO:0000256" key="2">
    <source>
        <dbReference type="ARBA" id="ARBA00022679"/>
    </source>
</evidence>